<protein>
    <submittedName>
        <fullName evidence="1">Uncharacterized protein</fullName>
    </submittedName>
</protein>
<gene>
    <name evidence="1" type="ORF">ACFSQ3_13230</name>
</gene>
<dbReference type="PROSITE" id="PS51257">
    <property type="entry name" value="PROKAR_LIPOPROTEIN"/>
    <property type="match status" value="1"/>
</dbReference>
<accession>A0ABW5NM39</accession>
<dbReference type="Proteomes" id="UP001597393">
    <property type="component" value="Unassembled WGS sequence"/>
</dbReference>
<organism evidence="1 2">
    <name type="scientific">Sphingobacterium corticis</name>
    <dbReference type="NCBI Taxonomy" id="1812823"/>
    <lineage>
        <taxon>Bacteria</taxon>
        <taxon>Pseudomonadati</taxon>
        <taxon>Bacteroidota</taxon>
        <taxon>Sphingobacteriia</taxon>
        <taxon>Sphingobacteriales</taxon>
        <taxon>Sphingobacteriaceae</taxon>
        <taxon>Sphingobacterium</taxon>
    </lineage>
</organism>
<keyword evidence="2" id="KW-1185">Reference proteome</keyword>
<dbReference type="RefSeq" id="WP_380870054.1">
    <property type="nucleotide sequence ID" value="NZ_JBHUMA010000007.1"/>
</dbReference>
<reference evidence="2" key="1">
    <citation type="journal article" date="2019" name="Int. J. Syst. Evol. Microbiol.">
        <title>The Global Catalogue of Microorganisms (GCM) 10K type strain sequencing project: providing services to taxonomists for standard genome sequencing and annotation.</title>
        <authorList>
            <consortium name="The Broad Institute Genomics Platform"/>
            <consortium name="The Broad Institute Genome Sequencing Center for Infectious Disease"/>
            <person name="Wu L."/>
            <person name="Ma J."/>
        </authorList>
    </citation>
    <scope>NUCLEOTIDE SEQUENCE [LARGE SCALE GENOMIC DNA]</scope>
    <source>
        <strain evidence="2">KCTC 42248</strain>
    </source>
</reference>
<sequence>MKSNLSFFLLALVALVTITSCQKERTAPTSLLEDQFKDMTRHGGISGNIKIQAPSDWTVDYVKLENESLILKDISDAEFRVINTDTVVAKNGWFRMAKSSHGDSLFIDLKENFENVPRILVIGLKANGKEEEMRITQHRGKSYKIIDKKISEIDSLRRIYVSSHQCKPQTFSNYTSIPQKFSDRNVFWDVQHSSIFKSEDYGAFLWMSERDSTLMMEDLIIDGTIVWTGRVSYRNGTSNTPYQRGAVIETQVNPNETITLNGEVKYVERTSHYVFTIQNEEAGNQFEITGTWKQTVPISSTLLRN</sequence>
<comment type="caution">
    <text evidence="1">The sequence shown here is derived from an EMBL/GenBank/DDBJ whole genome shotgun (WGS) entry which is preliminary data.</text>
</comment>
<name>A0ABW5NM39_9SPHI</name>
<evidence type="ECO:0000313" key="1">
    <source>
        <dbReference type="EMBL" id="MFD2599914.1"/>
    </source>
</evidence>
<dbReference type="EMBL" id="JBHUMA010000007">
    <property type="protein sequence ID" value="MFD2599914.1"/>
    <property type="molecule type" value="Genomic_DNA"/>
</dbReference>
<evidence type="ECO:0000313" key="2">
    <source>
        <dbReference type="Proteomes" id="UP001597393"/>
    </source>
</evidence>
<proteinExistence type="predicted"/>